<feature type="domain" description="Calponin-homology (CH)" evidence="1">
    <location>
        <begin position="11"/>
        <end position="116"/>
    </location>
</feature>
<dbReference type="Proteomes" id="UP001201812">
    <property type="component" value="Unassembled WGS sequence"/>
</dbReference>
<sequence>MSSDVDFNTELVTSSVLHDWIRGMALSKPVRNLARDFSDGVLVAEIIAHFLPRYVSLGNFGHVNSVALKRYNWETLQKVVLRHLRIQLTAEQMNQLANSVPGVIDGLLLEVKSRIEDAIQEGRFRPTNRRMAILSLSKLGPSLFLSLPVIESLVVNESIL</sequence>
<accession>A0AAD4NE64</accession>
<dbReference type="PANTHER" id="PTHR12509">
    <property type="entry name" value="SPERMATOGENESIS-ASSOCIATED 4-RELATED"/>
    <property type="match status" value="1"/>
</dbReference>
<dbReference type="AlphaFoldDB" id="A0AAD4NE64"/>
<dbReference type="Gene3D" id="1.10.418.10">
    <property type="entry name" value="Calponin-like domain"/>
    <property type="match status" value="1"/>
</dbReference>
<gene>
    <name evidence="2" type="ORF">DdX_02056</name>
</gene>
<dbReference type="FunFam" id="1.10.418.10:FF:000059">
    <property type="entry name" value="RIKEN cDNA 6430531B16 gene"/>
    <property type="match status" value="1"/>
</dbReference>
<dbReference type="InterPro" id="IPR001715">
    <property type="entry name" value="CH_dom"/>
</dbReference>
<comment type="caution">
    <text evidence="2">The sequence shown here is derived from an EMBL/GenBank/DDBJ whole genome shotgun (WGS) entry which is preliminary data.</text>
</comment>
<dbReference type="Pfam" id="PF06294">
    <property type="entry name" value="CH_2"/>
    <property type="match status" value="1"/>
</dbReference>
<dbReference type="SUPFAM" id="SSF47576">
    <property type="entry name" value="Calponin-homology domain, CH-domain"/>
    <property type="match status" value="1"/>
</dbReference>
<evidence type="ECO:0000313" key="2">
    <source>
        <dbReference type="EMBL" id="KAI1725398.1"/>
    </source>
</evidence>
<dbReference type="EMBL" id="JAKKPZ010000002">
    <property type="protein sequence ID" value="KAI1725398.1"/>
    <property type="molecule type" value="Genomic_DNA"/>
</dbReference>
<dbReference type="GO" id="GO:0005930">
    <property type="term" value="C:axoneme"/>
    <property type="evidence" value="ECO:0007669"/>
    <property type="project" value="TreeGrafter"/>
</dbReference>
<dbReference type="GO" id="GO:0008017">
    <property type="term" value="F:microtubule binding"/>
    <property type="evidence" value="ECO:0007669"/>
    <property type="project" value="TreeGrafter"/>
</dbReference>
<evidence type="ECO:0000259" key="1">
    <source>
        <dbReference type="PROSITE" id="PS50021"/>
    </source>
</evidence>
<reference evidence="2" key="1">
    <citation type="submission" date="2022-01" db="EMBL/GenBank/DDBJ databases">
        <title>Genome Sequence Resource for Two Populations of Ditylenchus destructor, the Migratory Endoparasitic Phytonematode.</title>
        <authorList>
            <person name="Zhang H."/>
            <person name="Lin R."/>
            <person name="Xie B."/>
        </authorList>
    </citation>
    <scope>NUCLEOTIDE SEQUENCE</scope>
    <source>
        <strain evidence="2">BazhouSP</strain>
    </source>
</reference>
<organism evidence="2 3">
    <name type="scientific">Ditylenchus destructor</name>
    <dbReference type="NCBI Taxonomy" id="166010"/>
    <lineage>
        <taxon>Eukaryota</taxon>
        <taxon>Metazoa</taxon>
        <taxon>Ecdysozoa</taxon>
        <taxon>Nematoda</taxon>
        <taxon>Chromadorea</taxon>
        <taxon>Rhabditida</taxon>
        <taxon>Tylenchina</taxon>
        <taxon>Tylenchomorpha</taxon>
        <taxon>Sphaerularioidea</taxon>
        <taxon>Anguinidae</taxon>
        <taxon>Anguininae</taxon>
        <taxon>Ditylenchus</taxon>
    </lineage>
</organism>
<name>A0AAD4NE64_9BILA</name>
<dbReference type="PANTHER" id="PTHR12509:SF9">
    <property type="entry name" value="SPERM FLAGELLAR PROTEIN 1 ISOFORM X1"/>
    <property type="match status" value="1"/>
</dbReference>
<evidence type="ECO:0000313" key="3">
    <source>
        <dbReference type="Proteomes" id="UP001201812"/>
    </source>
</evidence>
<dbReference type="InterPro" id="IPR010441">
    <property type="entry name" value="CH_2"/>
</dbReference>
<dbReference type="GO" id="GO:0051493">
    <property type="term" value="P:regulation of cytoskeleton organization"/>
    <property type="evidence" value="ECO:0007669"/>
    <property type="project" value="TreeGrafter"/>
</dbReference>
<dbReference type="PROSITE" id="PS50021">
    <property type="entry name" value="CH"/>
    <property type="match status" value="1"/>
</dbReference>
<keyword evidence="3" id="KW-1185">Reference proteome</keyword>
<protein>
    <submittedName>
        <fullName evidence="2">CH-like domain in sperm protein domain-containing protein</fullName>
    </submittedName>
</protein>
<dbReference type="InterPro" id="IPR036872">
    <property type="entry name" value="CH_dom_sf"/>
</dbReference>
<dbReference type="InterPro" id="IPR052111">
    <property type="entry name" value="Spermatogenesis_Ciliary_MAP"/>
</dbReference>
<proteinExistence type="predicted"/>